<comment type="caution">
    <text evidence="4">The sequence shown here is derived from an EMBL/GenBank/DDBJ whole genome shotgun (WGS) entry which is preliminary data.</text>
</comment>
<dbReference type="PANTHER" id="PTHR10366:SF812">
    <property type="entry name" value="VPS9 DOMAIN-CONTAINING PROTEIN"/>
    <property type="match status" value="1"/>
</dbReference>
<dbReference type="EMBL" id="JAIMJC010000001">
    <property type="protein sequence ID" value="KAH0533348.1"/>
    <property type="molecule type" value="Genomic_DNA"/>
</dbReference>
<dbReference type="SUPFAM" id="SSF51735">
    <property type="entry name" value="NAD(P)-binding Rossmann-fold domains"/>
    <property type="match status" value="1"/>
</dbReference>
<evidence type="ECO:0000256" key="1">
    <source>
        <dbReference type="ARBA" id="ARBA00023002"/>
    </source>
</evidence>
<dbReference type="InterPro" id="IPR001509">
    <property type="entry name" value="Epimerase_deHydtase"/>
</dbReference>
<protein>
    <recommendedName>
        <fullName evidence="3">NAD-dependent epimerase/dehydratase domain-containing protein</fullName>
    </recommendedName>
</protein>
<evidence type="ECO:0000259" key="3">
    <source>
        <dbReference type="Pfam" id="PF01370"/>
    </source>
</evidence>
<reference evidence="4 5" key="1">
    <citation type="submission" date="2021-08" db="EMBL/GenBank/DDBJ databases">
        <title>The highly contiguous genome resource for Trichoderma semiorbis FJ059, a fungal antagonistic to plant pathogens.</title>
        <authorList>
            <person name="Liu T."/>
        </authorList>
    </citation>
    <scope>NUCLEOTIDE SEQUENCE [LARGE SCALE GENOMIC DNA]</scope>
    <source>
        <strain evidence="4 5">FJ059</strain>
    </source>
</reference>
<keyword evidence="1" id="KW-0560">Oxidoreductase</keyword>
<evidence type="ECO:0000313" key="5">
    <source>
        <dbReference type="Proteomes" id="UP000826573"/>
    </source>
</evidence>
<dbReference type="Pfam" id="PF01370">
    <property type="entry name" value="Epimerase"/>
    <property type="match status" value="1"/>
</dbReference>
<proteinExistence type="inferred from homology"/>
<comment type="similarity">
    <text evidence="2">Belongs to the NAD(P)-dependent epimerase/dehydratase family. Dihydroflavonol-4-reductase subfamily.</text>
</comment>
<evidence type="ECO:0000313" key="4">
    <source>
        <dbReference type="EMBL" id="KAH0533348.1"/>
    </source>
</evidence>
<sequence>MSSKLAFITGATGFIGSQVVTSALREGYNVRLSVRKPEQIENLKEIIRDNASKIEFVVVPDISKPQAFDDALDNVEVVFHIASPMPGKGADLHKDYLDPAVRGTLSVLESARKIPSIKKVVIMASILSIGPPDLFFNTDTFVPGEYRSTFLHRAQRLAQGLKHSTDTAAANTGKRHELNVEQMFPDGKGDHGTMYVASKILAHQASQDWVKEHKPAFKLATVHPTFVLGHSQIRKTAGDIDGINAWFWKSLQSPAPLFPSVIVDVRDVADLTIKAAQPDVPDGIELVASGAPTTWKDIAAWARSTYPELDTKLVEDGPVPFRVDNDVLGMKWRPLWETLSGLIDQQLALQKGN</sequence>
<organism evidence="4 5">
    <name type="scientific">Trichoderma semiorbis</name>
    <dbReference type="NCBI Taxonomy" id="1491008"/>
    <lineage>
        <taxon>Eukaryota</taxon>
        <taxon>Fungi</taxon>
        <taxon>Dikarya</taxon>
        <taxon>Ascomycota</taxon>
        <taxon>Pezizomycotina</taxon>
        <taxon>Sordariomycetes</taxon>
        <taxon>Hypocreomycetidae</taxon>
        <taxon>Hypocreales</taxon>
        <taxon>Hypocreaceae</taxon>
        <taxon>Trichoderma</taxon>
    </lineage>
</organism>
<dbReference type="Gene3D" id="3.40.50.720">
    <property type="entry name" value="NAD(P)-binding Rossmann-like Domain"/>
    <property type="match status" value="1"/>
</dbReference>
<accession>A0A9P8KYV8</accession>
<evidence type="ECO:0000256" key="2">
    <source>
        <dbReference type="ARBA" id="ARBA00023445"/>
    </source>
</evidence>
<dbReference type="InterPro" id="IPR036291">
    <property type="entry name" value="NAD(P)-bd_dom_sf"/>
</dbReference>
<dbReference type="InterPro" id="IPR050425">
    <property type="entry name" value="NAD(P)_dehydrat-like"/>
</dbReference>
<name>A0A9P8KYV8_9HYPO</name>
<keyword evidence="5" id="KW-1185">Reference proteome</keyword>
<dbReference type="Proteomes" id="UP000826573">
    <property type="component" value="Unassembled WGS sequence"/>
</dbReference>
<dbReference type="AlphaFoldDB" id="A0A9P8KYV8"/>
<gene>
    <name evidence="4" type="ORF">TsFJ059_001931</name>
</gene>
<dbReference type="PANTHER" id="PTHR10366">
    <property type="entry name" value="NAD DEPENDENT EPIMERASE/DEHYDRATASE"/>
    <property type="match status" value="1"/>
</dbReference>
<feature type="domain" description="NAD-dependent epimerase/dehydratase" evidence="3">
    <location>
        <begin position="7"/>
        <end position="133"/>
    </location>
</feature>
<dbReference type="GO" id="GO:0016616">
    <property type="term" value="F:oxidoreductase activity, acting on the CH-OH group of donors, NAD or NADP as acceptor"/>
    <property type="evidence" value="ECO:0007669"/>
    <property type="project" value="TreeGrafter"/>
</dbReference>